<protein>
    <submittedName>
        <fullName evidence="4">ADP compounds hydrolase NudE</fullName>
    </submittedName>
</protein>
<dbReference type="RefSeq" id="WP_166270443.1">
    <property type="nucleotide sequence ID" value="NZ_CP048029.1"/>
</dbReference>
<dbReference type="AlphaFoldDB" id="A0A6G7VCQ0"/>
<sequence length="182" mass="20561">MRQPPKILARHLVARSRLFRVEEVELEFANGARRRYERIPGGRDSVLIVPLLDPDTLLLIREYGAGSERYELGFPKGVVEPDEEPLAAANRELQEEIGYGAGRLRIIARLSLVPGYIQHRSLIVLAQDLYPSRLPGDEPEPIEVVPWCLSELGALLQREDFDEARAIAALFLTQRLLAEERG</sequence>
<gene>
    <name evidence="4" type="primary">nudE</name>
    <name evidence="4" type="ORF">GWK36_06455</name>
</gene>
<dbReference type="InterPro" id="IPR015797">
    <property type="entry name" value="NUDIX_hydrolase-like_dom_sf"/>
</dbReference>
<name>A0A6G7VCQ0_9GAMM</name>
<dbReference type="KEGG" id="cjap:GWK36_06455"/>
<evidence type="ECO:0000256" key="1">
    <source>
        <dbReference type="ARBA" id="ARBA00001946"/>
    </source>
</evidence>
<feature type="domain" description="Nudix hydrolase" evidence="3">
    <location>
        <begin position="41"/>
        <end position="169"/>
    </location>
</feature>
<accession>A0A6G7VCQ0</accession>
<evidence type="ECO:0000259" key="3">
    <source>
        <dbReference type="PROSITE" id="PS51462"/>
    </source>
</evidence>
<evidence type="ECO:0000313" key="4">
    <source>
        <dbReference type="EMBL" id="QIK37680.1"/>
    </source>
</evidence>
<reference evidence="5" key="1">
    <citation type="submission" date="2020-01" db="EMBL/GenBank/DDBJ databases">
        <title>Caldichromatium gen. nov., sp. nov., a thermophilic purple sulfur bacterium member of the family Chromatiaceae isolated from Nakabusa hot spring, Japan.</title>
        <authorList>
            <person name="Saini M.K."/>
            <person name="Hanada S."/>
            <person name="Tank M."/>
        </authorList>
    </citation>
    <scope>NUCLEOTIDE SEQUENCE [LARGE SCALE GENOMIC DNA]</scope>
    <source>
        <strain evidence="5">No.7</strain>
    </source>
</reference>
<dbReference type="PROSITE" id="PS51462">
    <property type="entry name" value="NUDIX"/>
    <property type="match status" value="1"/>
</dbReference>
<comment type="cofactor">
    <cofactor evidence="1">
        <name>Mg(2+)</name>
        <dbReference type="ChEBI" id="CHEBI:18420"/>
    </cofactor>
</comment>
<dbReference type="Proteomes" id="UP000502699">
    <property type="component" value="Chromosome"/>
</dbReference>
<dbReference type="InterPro" id="IPR020084">
    <property type="entry name" value="NUDIX_hydrolase_CS"/>
</dbReference>
<dbReference type="Gene3D" id="3.90.79.10">
    <property type="entry name" value="Nucleoside Triphosphate Pyrophosphohydrolase"/>
    <property type="match status" value="1"/>
</dbReference>
<dbReference type="PROSITE" id="PS00893">
    <property type="entry name" value="NUDIX_BOX"/>
    <property type="match status" value="1"/>
</dbReference>
<evidence type="ECO:0000313" key="5">
    <source>
        <dbReference type="Proteomes" id="UP000502699"/>
    </source>
</evidence>
<evidence type="ECO:0000256" key="2">
    <source>
        <dbReference type="ARBA" id="ARBA00022801"/>
    </source>
</evidence>
<dbReference type="EMBL" id="CP048029">
    <property type="protein sequence ID" value="QIK37680.1"/>
    <property type="molecule type" value="Genomic_DNA"/>
</dbReference>
<dbReference type="GO" id="GO:0016787">
    <property type="term" value="F:hydrolase activity"/>
    <property type="evidence" value="ECO:0007669"/>
    <property type="project" value="UniProtKB-KW"/>
</dbReference>
<dbReference type="InterPro" id="IPR000086">
    <property type="entry name" value="NUDIX_hydrolase_dom"/>
</dbReference>
<organism evidence="4 5">
    <name type="scientific">Caldichromatium japonicum</name>
    <dbReference type="NCBI Taxonomy" id="2699430"/>
    <lineage>
        <taxon>Bacteria</taxon>
        <taxon>Pseudomonadati</taxon>
        <taxon>Pseudomonadota</taxon>
        <taxon>Gammaproteobacteria</taxon>
        <taxon>Chromatiales</taxon>
        <taxon>Chromatiaceae</taxon>
        <taxon>Caldichromatium</taxon>
    </lineage>
</organism>
<dbReference type="NCBIfam" id="NF008736">
    <property type="entry name" value="PRK11762.1"/>
    <property type="match status" value="1"/>
</dbReference>
<dbReference type="FunFam" id="3.90.79.10:FF:000006">
    <property type="entry name" value="ADP compounds hydrolase NudE"/>
    <property type="match status" value="1"/>
</dbReference>
<keyword evidence="2 4" id="KW-0378">Hydrolase</keyword>
<keyword evidence="5" id="KW-1185">Reference proteome</keyword>
<dbReference type="SUPFAM" id="SSF55811">
    <property type="entry name" value="Nudix"/>
    <property type="match status" value="1"/>
</dbReference>
<proteinExistence type="predicted"/>
<dbReference type="Pfam" id="PF00293">
    <property type="entry name" value="NUDIX"/>
    <property type="match status" value="1"/>
</dbReference>